<protein>
    <recommendedName>
        <fullName evidence="2">ScoMcrA-like DNA sulfur-binding domain-containing protein</fullName>
    </recommendedName>
</protein>
<comment type="caution">
    <text evidence="3">The sequence shown here is derived from an EMBL/GenBank/DDBJ whole genome shotgun (WGS) entry which is preliminary data.</text>
</comment>
<feature type="compositionally biased region" description="Polar residues" evidence="1">
    <location>
        <begin position="127"/>
        <end position="141"/>
    </location>
</feature>
<name>A0ABP8SAX6_9ACTN</name>
<evidence type="ECO:0000256" key="1">
    <source>
        <dbReference type="SAM" id="MobiDB-lite"/>
    </source>
</evidence>
<organism evidence="3 4">
    <name type="scientific">Micromonospora coerulea</name>
    <dbReference type="NCBI Taxonomy" id="47856"/>
    <lineage>
        <taxon>Bacteria</taxon>
        <taxon>Bacillati</taxon>
        <taxon>Actinomycetota</taxon>
        <taxon>Actinomycetes</taxon>
        <taxon>Micromonosporales</taxon>
        <taxon>Micromonosporaceae</taxon>
        <taxon>Micromonospora</taxon>
    </lineage>
</organism>
<sequence>MPSFGPDSKTGRAQSAAYPFTRLYSDGVWTLNRDVPMDLVGPLTAHDVVGQFDVSIEAALHKDRNALRSVARALVESHFPATIAPDVLTAAGLDPDEILYAPAQVAAPPRGEIPPGGPQSFMPGTGNAPSADTTANSATPR</sequence>
<dbReference type="InterPro" id="IPR058813">
    <property type="entry name" value="DNA-SBD_ScoMcrA"/>
</dbReference>
<dbReference type="Proteomes" id="UP001500307">
    <property type="component" value="Unassembled WGS sequence"/>
</dbReference>
<gene>
    <name evidence="3" type="ORF">GCM10023176_14410</name>
</gene>
<evidence type="ECO:0000313" key="3">
    <source>
        <dbReference type="EMBL" id="GAA4565707.1"/>
    </source>
</evidence>
<dbReference type="Pfam" id="PF26340">
    <property type="entry name" value="DNA-SBD_ScoMcrA"/>
    <property type="match status" value="1"/>
</dbReference>
<keyword evidence="4" id="KW-1185">Reference proteome</keyword>
<evidence type="ECO:0000313" key="4">
    <source>
        <dbReference type="Proteomes" id="UP001500307"/>
    </source>
</evidence>
<evidence type="ECO:0000259" key="2">
    <source>
        <dbReference type="Pfam" id="PF26340"/>
    </source>
</evidence>
<feature type="region of interest" description="Disordered" evidence="1">
    <location>
        <begin position="105"/>
        <end position="141"/>
    </location>
</feature>
<accession>A0ABP8SAX6</accession>
<feature type="domain" description="ScoMcrA-like DNA sulfur-binding" evidence="2">
    <location>
        <begin position="10"/>
        <end position="94"/>
    </location>
</feature>
<dbReference type="EMBL" id="BAABGU010000005">
    <property type="protein sequence ID" value="GAA4565707.1"/>
    <property type="molecule type" value="Genomic_DNA"/>
</dbReference>
<proteinExistence type="predicted"/>
<reference evidence="4" key="1">
    <citation type="journal article" date="2019" name="Int. J. Syst. Evol. Microbiol.">
        <title>The Global Catalogue of Microorganisms (GCM) 10K type strain sequencing project: providing services to taxonomists for standard genome sequencing and annotation.</title>
        <authorList>
            <consortium name="The Broad Institute Genomics Platform"/>
            <consortium name="The Broad Institute Genome Sequencing Center for Infectious Disease"/>
            <person name="Wu L."/>
            <person name="Ma J."/>
        </authorList>
    </citation>
    <scope>NUCLEOTIDE SEQUENCE [LARGE SCALE GENOMIC DNA]</scope>
    <source>
        <strain evidence="4">JCM 3175</strain>
    </source>
</reference>